<reference evidence="4 5" key="1">
    <citation type="submission" date="2020-05" db="EMBL/GenBank/DDBJ databases">
        <title>Aquincola sp. isolate from soil.</title>
        <authorList>
            <person name="Han J."/>
            <person name="Kim D.-U."/>
        </authorList>
    </citation>
    <scope>NUCLEOTIDE SEQUENCE [LARGE SCALE GENOMIC DNA]</scope>
    <source>
        <strain evidence="4 5">S2</strain>
    </source>
</reference>
<keyword evidence="5" id="KW-1185">Reference proteome</keyword>
<evidence type="ECO:0000313" key="4">
    <source>
        <dbReference type="EMBL" id="NRF71423.1"/>
    </source>
</evidence>
<dbReference type="Gene3D" id="1.10.10.2830">
    <property type="match status" value="1"/>
</dbReference>
<protein>
    <submittedName>
        <fullName evidence="4">ParB/RepB/Spo0J family partition protein</fullName>
    </submittedName>
</protein>
<organism evidence="4 5">
    <name type="scientific">Pseudaquabacterium terrae</name>
    <dbReference type="NCBI Taxonomy" id="2732868"/>
    <lineage>
        <taxon>Bacteria</taxon>
        <taxon>Pseudomonadati</taxon>
        <taxon>Pseudomonadota</taxon>
        <taxon>Betaproteobacteria</taxon>
        <taxon>Burkholderiales</taxon>
        <taxon>Sphaerotilaceae</taxon>
        <taxon>Pseudaquabacterium</taxon>
    </lineage>
</organism>
<gene>
    <name evidence="4" type="ORF">HLB44_31000</name>
</gene>
<dbReference type="SUPFAM" id="SSF110849">
    <property type="entry name" value="ParB/Sulfiredoxin"/>
    <property type="match status" value="1"/>
</dbReference>
<dbReference type="PANTHER" id="PTHR33375:SF7">
    <property type="entry name" value="CHROMOSOME 2-PARTITIONING PROTEIN PARB-RELATED"/>
    <property type="match status" value="1"/>
</dbReference>
<dbReference type="Proteomes" id="UP000737171">
    <property type="component" value="Unassembled WGS sequence"/>
</dbReference>
<proteinExistence type="predicted"/>
<dbReference type="SMART" id="SM00470">
    <property type="entry name" value="ParB"/>
    <property type="match status" value="1"/>
</dbReference>
<name>A0ABX2ES42_9BURK</name>
<feature type="coiled-coil region" evidence="1">
    <location>
        <begin position="318"/>
        <end position="345"/>
    </location>
</feature>
<dbReference type="RefSeq" id="WP_173132529.1">
    <property type="nucleotide sequence ID" value="NZ_JABRWJ010000011.1"/>
</dbReference>
<evidence type="ECO:0000256" key="2">
    <source>
        <dbReference type="SAM" id="MobiDB-lite"/>
    </source>
</evidence>
<evidence type="ECO:0000256" key="1">
    <source>
        <dbReference type="SAM" id="Coils"/>
    </source>
</evidence>
<dbReference type="InterPro" id="IPR003115">
    <property type="entry name" value="ParB_N"/>
</dbReference>
<dbReference type="InterPro" id="IPR050336">
    <property type="entry name" value="Chromosome_partition/occlusion"/>
</dbReference>
<dbReference type="CDD" id="cd16406">
    <property type="entry name" value="ParB_N_like"/>
    <property type="match status" value="1"/>
</dbReference>
<accession>A0ABX2ES42</accession>
<keyword evidence="1" id="KW-0175">Coiled coil</keyword>
<dbReference type="SUPFAM" id="SSF109709">
    <property type="entry name" value="KorB DNA-binding domain-like"/>
    <property type="match status" value="1"/>
</dbReference>
<feature type="region of interest" description="Disordered" evidence="2">
    <location>
        <begin position="421"/>
        <end position="447"/>
    </location>
</feature>
<dbReference type="PANTHER" id="PTHR33375">
    <property type="entry name" value="CHROMOSOME-PARTITIONING PROTEIN PARB-RELATED"/>
    <property type="match status" value="1"/>
</dbReference>
<comment type="caution">
    <text evidence="4">The sequence shown here is derived from an EMBL/GenBank/DDBJ whole genome shotgun (WGS) entry which is preliminary data.</text>
</comment>
<feature type="compositionally biased region" description="Basic and acidic residues" evidence="2">
    <location>
        <begin position="428"/>
        <end position="442"/>
    </location>
</feature>
<dbReference type="EMBL" id="JABRWJ010000011">
    <property type="protein sequence ID" value="NRF71423.1"/>
    <property type="molecule type" value="Genomic_DNA"/>
</dbReference>
<evidence type="ECO:0000259" key="3">
    <source>
        <dbReference type="SMART" id="SM00470"/>
    </source>
</evidence>
<feature type="domain" description="ParB-like N-terminal" evidence="3">
    <location>
        <begin position="21"/>
        <end position="124"/>
    </location>
</feature>
<sequence length="658" mass="72014">MASLATAQPAQPLVRTTYPLHALLPSTDNNVRKKKRTPESVLAMAHSISAHGCLLQNLVVVPEAKQGKRTGRAFVAAGETRRLALCLIRDGKVDDVEPIPADYPVDVLEVPDHEAAAASATENIQRTQMHPADEFKAFAQLFDQCGSIEQVAAMFGVKELFVRQRLKLAAASPALFEVFSNDGMSLEQLMALCISDDHAAQERVWNAARSQQWARSPDSLRQALTAEEVASTAPLARFVSIKAYENAGGAVRSDLFGQDADTYLIDSTLLKTLAEQKLQKHADELRGEGWAWIEVRAQATNMYDVNYARATKGLRNLSDDERKKLADLQAKHDEADRARDALYERDDEDLNDAEQEQARTLSETIERRRTQLSRLRESLSGWTPEVLAHAGALVTFDNSGKIVTCRGLIRQEDRKAAAKARAAAEAANEPKVEGAEPSKVEAPKSSVSESLMRRLTAHRTVALQRMLADNTQVAMAALAHALVRRVLDDESSPRVGSALDLQAKGCERQLDAATESTVKASRAWTELQELRHQWGERMPGDPASLLPWLIKLPMSELCDLIALCVSLTVNAVQPSHLKHPSDSLGEAVGLDMADWWQPTAAEYLNCVPKAMICAALADSGMTAEASTLEKLKKGEAVAKAEALLQGKRWLPAALKPRG</sequence>
<evidence type="ECO:0000313" key="5">
    <source>
        <dbReference type="Proteomes" id="UP000737171"/>
    </source>
</evidence>
<dbReference type="InterPro" id="IPR036086">
    <property type="entry name" value="ParB/Sulfiredoxin_sf"/>
</dbReference>